<sequence length="141" mass="14801">MTVTRIYLPLDGPGLRRLQVTGRAGTAPVRAYAVTPALERANPADRLEEELEFAALVEAATAARDVAGAGKRVVAAADVDSALVGSPSGGSGPWPSSVDLSAALELRRVVSFHVDETPGGSDDDLLWYDVTEIDEVVRLTS</sequence>
<evidence type="ECO:0000313" key="1">
    <source>
        <dbReference type="EMBL" id="CCH76538.1"/>
    </source>
</evidence>
<gene>
    <name evidence="1" type="ORF">BN12_1300008</name>
</gene>
<reference evidence="1 2" key="1">
    <citation type="journal article" date="2013" name="ISME J.">
        <title>A metabolic model for members of the genus Tetrasphaera involved in enhanced biological phosphorus removal.</title>
        <authorList>
            <person name="Kristiansen R."/>
            <person name="Nguyen H.T.T."/>
            <person name="Saunders A.M."/>
            <person name="Nielsen J.L."/>
            <person name="Wimmer R."/>
            <person name="Le V.Q."/>
            <person name="McIlroy S.J."/>
            <person name="Petrovski S."/>
            <person name="Seviour R.J."/>
            <person name="Calteau A."/>
            <person name="Nielsen K.L."/>
            <person name="Nielsen P.H."/>
        </authorList>
    </citation>
    <scope>NUCLEOTIDE SEQUENCE [LARGE SCALE GENOMIC DNA]</scope>
    <source>
        <strain evidence="1 2">T1-X7</strain>
    </source>
</reference>
<dbReference type="Pfam" id="PF21853">
    <property type="entry name" value="DUF6912"/>
    <property type="match status" value="1"/>
</dbReference>
<accession>A0A077LT35</accession>
<dbReference type="OrthoDB" id="4866617at2"/>
<dbReference type="STRING" id="1194083.BN12_1300008"/>
<dbReference type="RefSeq" id="WP_053080036.1">
    <property type="nucleotide sequence ID" value="NZ_HF570958.1"/>
</dbReference>
<keyword evidence="2" id="KW-1185">Reference proteome</keyword>
<dbReference type="EMBL" id="CAJB01000036">
    <property type="protein sequence ID" value="CCH76538.1"/>
    <property type="molecule type" value="Genomic_DNA"/>
</dbReference>
<dbReference type="InterPro" id="IPR054206">
    <property type="entry name" value="DUF6912"/>
</dbReference>
<name>A0A077LT35_9MICO</name>
<organism evidence="1 2">
    <name type="scientific">Nostocoides japonicum T1-X7</name>
    <dbReference type="NCBI Taxonomy" id="1194083"/>
    <lineage>
        <taxon>Bacteria</taxon>
        <taxon>Bacillati</taxon>
        <taxon>Actinomycetota</taxon>
        <taxon>Actinomycetes</taxon>
        <taxon>Micrococcales</taxon>
        <taxon>Intrasporangiaceae</taxon>
        <taxon>Nostocoides</taxon>
    </lineage>
</organism>
<comment type="caution">
    <text evidence="1">The sequence shown here is derived from an EMBL/GenBank/DDBJ whole genome shotgun (WGS) entry which is preliminary data.</text>
</comment>
<proteinExistence type="predicted"/>
<dbReference type="Proteomes" id="UP000035721">
    <property type="component" value="Unassembled WGS sequence"/>
</dbReference>
<evidence type="ECO:0000313" key="2">
    <source>
        <dbReference type="Proteomes" id="UP000035721"/>
    </source>
</evidence>
<protein>
    <submittedName>
        <fullName evidence="1">Uncharacterized protein</fullName>
    </submittedName>
</protein>
<dbReference type="AlphaFoldDB" id="A0A077LT35"/>